<dbReference type="PROSITE" id="PS50929">
    <property type="entry name" value="ABC_TM1F"/>
    <property type="match status" value="1"/>
</dbReference>
<keyword evidence="6 7" id="KW-0472">Membrane</keyword>
<feature type="domain" description="ABC transporter" evidence="8">
    <location>
        <begin position="694"/>
        <end position="926"/>
    </location>
</feature>
<dbReference type="InterPro" id="IPR003593">
    <property type="entry name" value="AAA+_ATPase"/>
</dbReference>
<feature type="transmembrane region" description="Helical" evidence="7">
    <location>
        <begin position="521"/>
        <end position="542"/>
    </location>
</feature>
<feature type="transmembrane region" description="Helical" evidence="7">
    <location>
        <begin position="422"/>
        <end position="445"/>
    </location>
</feature>
<dbReference type="Gene3D" id="3.40.50.300">
    <property type="entry name" value="P-loop containing nucleotide triphosphate hydrolases"/>
    <property type="match status" value="1"/>
</dbReference>
<dbReference type="Gene3D" id="1.20.1560.10">
    <property type="entry name" value="ABC transporter type 1, transmembrane domain"/>
    <property type="match status" value="1"/>
</dbReference>
<dbReference type="InterPro" id="IPR027417">
    <property type="entry name" value="P-loop_NTPase"/>
</dbReference>
<feature type="transmembrane region" description="Helical" evidence="7">
    <location>
        <begin position="382"/>
        <end position="402"/>
    </location>
</feature>
<dbReference type="NCBIfam" id="TIGR03797">
    <property type="entry name" value="NHLM_micro_ABC2"/>
    <property type="match status" value="1"/>
</dbReference>
<keyword evidence="2 7" id="KW-0812">Transmembrane</keyword>
<dbReference type="InterPro" id="IPR022515">
    <property type="entry name" value="NHPM_micro_ABC2"/>
</dbReference>
<dbReference type="InterPro" id="IPR003439">
    <property type="entry name" value="ABC_transporter-like_ATP-bd"/>
</dbReference>
<comment type="caution">
    <text evidence="10">The sequence shown here is derived from an EMBL/GenBank/DDBJ whole genome shotgun (WGS) entry which is preliminary data.</text>
</comment>
<evidence type="ECO:0000256" key="1">
    <source>
        <dbReference type="ARBA" id="ARBA00004651"/>
    </source>
</evidence>
<proteinExistence type="predicted"/>
<evidence type="ECO:0000256" key="2">
    <source>
        <dbReference type="ARBA" id="ARBA00022692"/>
    </source>
</evidence>
<dbReference type="InterPro" id="IPR039421">
    <property type="entry name" value="Type_1_exporter"/>
</dbReference>
<reference evidence="10 11" key="1">
    <citation type="submission" date="2022-10" db="EMBL/GenBank/DDBJ databases">
        <title>Roseococcus glaciei nov., sp. nov., isolated from glacier.</title>
        <authorList>
            <person name="Liu Q."/>
            <person name="Xin Y.-H."/>
        </authorList>
    </citation>
    <scope>NUCLEOTIDE SEQUENCE [LARGE SCALE GENOMIC DNA]</scope>
    <source>
        <strain evidence="10 11">MDT2-1-1</strain>
    </source>
</reference>
<evidence type="ECO:0000256" key="4">
    <source>
        <dbReference type="ARBA" id="ARBA00022840"/>
    </source>
</evidence>
<keyword evidence="5 7" id="KW-1133">Transmembrane helix</keyword>
<dbReference type="Pfam" id="PF00005">
    <property type="entry name" value="ABC_tran"/>
    <property type="match status" value="1"/>
</dbReference>
<keyword evidence="11" id="KW-1185">Reference proteome</keyword>
<dbReference type="SUPFAM" id="SSF90123">
    <property type="entry name" value="ABC transporter transmembrane region"/>
    <property type="match status" value="1"/>
</dbReference>
<comment type="subcellular location">
    <subcellularLocation>
        <location evidence="1">Cell membrane</location>
        <topology evidence="1">Multi-pass membrane protein</topology>
    </subcellularLocation>
</comment>
<feature type="domain" description="ABC transmembrane type-1" evidence="9">
    <location>
        <begin position="385"/>
        <end position="662"/>
    </location>
</feature>
<feature type="transmembrane region" description="Helical" evidence="7">
    <location>
        <begin position="649"/>
        <end position="667"/>
    </location>
</feature>
<accession>A0ABT3NTQ1</accession>
<evidence type="ECO:0000259" key="9">
    <source>
        <dbReference type="PROSITE" id="PS50929"/>
    </source>
</evidence>
<dbReference type="PANTHER" id="PTHR24221:SF654">
    <property type="entry name" value="ATP-BINDING CASSETTE SUB-FAMILY B MEMBER 6"/>
    <property type="match status" value="1"/>
</dbReference>
<feature type="transmembrane region" description="Helical" evidence="7">
    <location>
        <begin position="605"/>
        <end position="629"/>
    </location>
</feature>
<dbReference type="PROSITE" id="PS50893">
    <property type="entry name" value="ABC_TRANSPORTER_2"/>
    <property type="match status" value="1"/>
</dbReference>
<dbReference type="InterPro" id="IPR011527">
    <property type="entry name" value="ABC1_TM_dom"/>
</dbReference>
<evidence type="ECO:0000256" key="6">
    <source>
        <dbReference type="ARBA" id="ARBA00023136"/>
    </source>
</evidence>
<dbReference type="PANTHER" id="PTHR24221">
    <property type="entry name" value="ATP-BINDING CASSETTE SUB-FAMILY B"/>
    <property type="match status" value="1"/>
</dbReference>
<dbReference type="Proteomes" id="UP001526430">
    <property type="component" value="Unassembled WGS sequence"/>
</dbReference>
<organism evidence="10 11">
    <name type="scientific">Sabulicella glaciei</name>
    <dbReference type="NCBI Taxonomy" id="2984948"/>
    <lineage>
        <taxon>Bacteria</taxon>
        <taxon>Pseudomonadati</taxon>
        <taxon>Pseudomonadota</taxon>
        <taxon>Alphaproteobacteria</taxon>
        <taxon>Acetobacterales</taxon>
        <taxon>Acetobacteraceae</taxon>
        <taxon>Sabulicella</taxon>
    </lineage>
</organism>
<evidence type="ECO:0000256" key="7">
    <source>
        <dbReference type="SAM" id="Phobius"/>
    </source>
</evidence>
<protein>
    <submittedName>
        <fullName evidence="10">NHLP bacteriocin export ABC transporter permease/ATPase subunit</fullName>
    </submittedName>
</protein>
<evidence type="ECO:0000313" key="10">
    <source>
        <dbReference type="EMBL" id="MCW8085545.1"/>
    </source>
</evidence>
<evidence type="ECO:0000256" key="3">
    <source>
        <dbReference type="ARBA" id="ARBA00022741"/>
    </source>
</evidence>
<gene>
    <name evidence="10" type="ORF">OF850_07905</name>
</gene>
<evidence type="ECO:0000313" key="11">
    <source>
        <dbReference type="Proteomes" id="UP001526430"/>
    </source>
</evidence>
<sequence length="929" mass="96831">MSGIAPEASLHPASANPFVPTGPLVMDGGGLWFVVEAGALELRLSPSSHAGLSVPLLRVAAGSVAPCLGNAEHPVRAWPEPGTRLRPVAPEDVQAALLPALEAWLIALSRGAFHGPSPEPALPAEGEALSEATLLRPREGVVWALVEAGRLEEADGVVPGAGPGEIVPLPAAGPGLLGLPGTRLRYLGWASLLDKGQLPAALERFHAACLARLAAASQRAQESLSGRIAERASSGDARAAEAIASLAGKGGKTHDESEGEGLQGALRRIAHALGVQTAGEGVASSAGHTEDRHRAVLAAAEGFRLRARRVRLEPGWQHRAEEPFLGFLAPDGHPVALLPGTSKPVEADLEPFGYSFSPMLPDTKLGAQALLRLGLLGGRRELTTILLVSLLAGLLGLATPYATGLLFESIIPASARGELAQILAGLAAAAVGASVFALVRGFALLRLATTVNARLEAAIWDRLLRLPVSFFRGQQAADLAMRADAVNQMREAASGTVVGTALAALFGALNFVLLLHYSWRLALVALGLALVQALVMVAAALLQLRLRRRLLAASGRVRSFALELVEGIAKLRVAAAEDRGFARFALAFVEEARLSLRSRLVSGGVSAFGALWGTLSTGVLIAAVGLGWAQVGIGDFVAFSAAFGQFNSALLSLAGVMPSVLALVPLYERARPILEAVPEDAGLRRDPGTLRGMVELQGITFRYAPSLPSALDQVTLRAAPGETVALVGPSGSGKSTVLRLLLGFEAPEAGAVFMDGRDLAGLDPRAVRRQMGVVLQRGRVLAGSLLENIAGGVPMSVEEAMAAARAAGLEPDIAAMPMGLHTMLAEGGGTLSGGQRQRLMIARALAHRPRILLLDEATSALDNRTQEVVTRNLEAMGVTTLVVAHRLSTVQRAARIYVMDGGRVVEEGRFEELIEAGGLFARLAVRQLA</sequence>
<dbReference type="EMBL" id="JAPFQI010000004">
    <property type="protein sequence ID" value="MCW8085545.1"/>
    <property type="molecule type" value="Genomic_DNA"/>
</dbReference>
<keyword evidence="3" id="KW-0547">Nucleotide-binding</keyword>
<dbReference type="SMART" id="SM00382">
    <property type="entry name" value="AAA"/>
    <property type="match status" value="1"/>
</dbReference>
<dbReference type="RefSeq" id="WP_301589454.1">
    <property type="nucleotide sequence ID" value="NZ_JAPFQI010000004.1"/>
</dbReference>
<dbReference type="InterPro" id="IPR017871">
    <property type="entry name" value="ABC_transporter-like_CS"/>
</dbReference>
<dbReference type="Pfam" id="PF00664">
    <property type="entry name" value="ABC_membrane"/>
    <property type="match status" value="1"/>
</dbReference>
<keyword evidence="4" id="KW-0067">ATP-binding</keyword>
<name>A0ABT3NTQ1_9PROT</name>
<evidence type="ECO:0000256" key="5">
    <source>
        <dbReference type="ARBA" id="ARBA00022989"/>
    </source>
</evidence>
<dbReference type="SUPFAM" id="SSF52540">
    <property type="entry name" value="P-loop containing nucleoside triphosphate hydrolases"/>
    <property type="match status" value="1"/>
</dbReference>
<dbReference type="PROSITE" id="PS00211">
    <property type="entry name" value="ABC_TRANSPORTER_1"/>
    <property type="match status" value="1"/>
</dbReference>
<feature type="transmembrane region" description="Helical" evidence="7">
    <location>
        <begin position="492"/>
        <end position="515"/>
    </location>
</feature>
<dbReference type="InterPro" id="IPR036640">
    <property type="entry name" value="ABC1_TM_sf"/>
</dbReference>
<evidence type="ECO:0000259" key="8">
    <source>
        <dbReference type="PROSITE" id="PS50893"/>
    </source>
</evidence>